<dbReference type="EMBL" id="JALLPB020000007">
    <property type="protein sequence ID" value="KAL3827177.1"/>
    <property type="molecule type" value="Genomic_DNA"/>
</dbReference>
<comment type="caution">
    <text evidence="2">The sequence shown here is derived from an EMBL/GenBank/DDBJ whole genome shotgun (WGS) entry which is preliminary data.</text>
</comment>
<dbReference type="AlphaFoldDB" id="A0ABD3SRE9"/>
<keyword evidence="3" id="KW-1185">Reference proteome</keyword>
<evidence type="ECO:0000313" key="3">
    <source>
        <dbReference type="Proteomes" id="UP001530377"/>
    </source>
</evidence>
<accession>A0ABD3SRE9</accession>
<evidence type="ECO:0000256" key="1">
    <source>
        <dbReference type="SAM" id="MobiDB-lite"/>
    </source>
</evidence>
<evidence type="ECO:0000313" key="2">
    <source>
        <dbReference type="EMBL" id="KAL3827177.1"/>
    </source>
</evidence>
<dbReference type="Proteomes" id="UP001530377">
    <property type="component" value="Unassembled WGS sequence"/>
</dbReference>
<proteinExistence type="predicted"/>
<feature type="compositionally biased region" description="Low complexity" evidence="1">
    <location>
        <begin position="94"/>
        <end position="103"/>
    </location>
</feature>
<reference evidence="2 3" key="1">
    <citation type="submission" date="2024-10" db="EMBL/GenBank/DDBJ databases">
        <title>Updated reference genomes for cyclostephanoid diatoms.</title>
        <authorList>
            <person name="Roberts W.R."/>
            <person name="Alverson A.J."/>
        </authorList>
    </citation>
    <scope>NUCLEOTIDE SEQUENCE [LARGE SCALE GENOMIC DNA]</scope>
    <source>
        <strain evidence="2 3">AJA228-03</strain>
    </source>
</reference>
<feature type="compositionally biased region" description="Low complexity" evidence="1">
    <location>
        <begin position="61"/>
        <end position="70"/>
    </location>
</feature>
<feature type="region of interest" description="Disordered" evidence="1">
    <location>
        <begin position="61"/>
        <end position="115"/>
    </location>
</feature>
<sequence length="450" mass="49500">MASTNALIRFVGGEATTRALPRELARLICHPRPATSISSPSSLRSRLPRFAAVRRPMFMSASSLSSSSSSPRPIVTLTPRISLGDDSNGSSSQKKMTTMMPTTETEKNGEGGIGRVRSPHSKLLRVCSERNANPHFAAIEADMIRLNWHDAMDDLVEDWSGKGRFGDFIELESTVRRYVCNNMIDLAHYERECSREWEDDGARLGRAGIALSDIIRHRLFPYERVVTASIRNAISAIAIVSPHSSTSTHRGGEDARVVATSVREGIARMSTSGRLLDAMTAFDGTIMMDDENDDDGIENGDDGLIDDDNGWTDQHEACSRCYRLIVSGWLLLHRRFGESNDVLMLGSSSLSAADIIGSTKKSDVHPQVETRVWTEKWIDFCDRRRHGGGGHAIPPERGASSGWRGILPSDEPLLMGVARMISSCASGRHVRHRTKAARLNDRIRGLFSGG</sequence>
<protein>
    <submittedName>
        <fullName evidence="2">Uncharacterized protein</fullName>
    </submittedName>
</protein>
<organism evidence="2 3">
    <name type="scientific">Cyclostephanos tholiformis</name>
    <dbReference type="NCBI Taxonomy" id="382380"/>
    <lineage>
        <taxon>Eukaryota</taxon>
        <taxon>Sar</taxon>
        <taxon>Stramenopiles</taxon>
        <taxon>Ochrophyta</taxon>
        <taxon>Bacillariophyta</taxon>
        <taxon>Coscinodiscophyceae</taxon>
        <taxon>Thalassiosirophycidae</taxon>
        <taxon>Stephanodiscales</taxon>
        <taxon>Stephanodiscaceae</taxon>
        <taxon>Cyclostephanos</taxon>
    </lineage>
</organism>
<name>A0ABD3SRE9_9STRA</name>
<gene>
    <name evidence="2" type="ORF">ACHAXA_006732</name>
</gene>